<reference evidence="5 6" key="1">
    <citation type="submission" date="2016-01" db="EMBL/GenBank/DDBJ databases">
        <authorList>
            <person name="Oliw E.H."/>
        </authorList>
    </citation>
    <scope>NUCLEOTIDE SEQUENCE [LARGE SCALE GENOMIC DNA]</scope>
    <source>
        <strain evidence="5 6">FRB97</strain>
    </source>
</reference>
<dbReference type="Gene3D" id="1.20.120.530">
    <property type="entry name" value="GntR ligand-binding domain-like"/>
    <property type="match status" value="1"/>
</dbReference>
<dbReference type="PANTHER" id="PTHR43537:SF24">
    <property type="entry name" value="GLUCONATE OPERON TRANSCRIPTIONAL REPRESSOR"/>
    <property type="match status" value="1"/>
</dbReference>
<evidence type="ECO:0000256" key="1">
    <source>
        <dbReference type="ARBA" id="ARBA00023015"/>
    </source>
</evidence>
<keyword evidence="2" id="KW-0238">DNA-binding</keyword>
<dbReference type="KEGG" id="gqu:AWC35_06855"/>
<keyword evidence="6" id="KW-1185">Reference proteome</keyword>
<dbReference type="InterPro" id="IPR000524">
    <property type="entry name" value="Tscrpt_reg_HTH_GntR"/>
</dbReference>
<dbReference type="InterPro" id="IPR008920">
    <property type="entry name" value="TF_FadR/GntR_C"/>
</dbReference>
<dbReference type="RefSeq" id="WP_165907130.1">
    <property type="nucleotide sequence ID" value="NZ_CP014136.1"/>
</dbReference>
<gene>
    <name evidence="5" type="ORF">AWC35_06855</name>
</gene>
<dbReference type="AlphaFoldDB" id="A0A250AYV0"/>
<evidence type="ECO:0000256" key="2">
    <source>
        <dbReference type="ARBA" id="ARBA00023125"/>
    </source>
</evidence>
<dbReference type="Pfam" id="PF07729">
    <property type="entry name" value="FCD"/>
    <property type="match status" value="1"/>
</dbReference>
<evidence type="ECO:0000313" key="5">
    <source>
        <dbReference type="EMBL" id="ATA19087.1"/>
    </source>
</evidence>
<dbReference type="Gene3D" id="1.10.10.10">
    <property type="entry name" value="Winged helix-like DNA-binding domain superfamily/Winged helix DNA-binding domain"/>
    <property type="match status" value="1"/>
</dbReference>
<dbReference type="SMART" id="SM00345">
    <property type="entry name" value="HTH_GNTR"/>
    <property type="match status" value="1"/>
</dbReference>
<dbReference type="PROSITE" id="PS50949">
    <property type="entry name" value="HTH_GNTR"/>
    <property type="match status" value="1"/>
</dbReference>
<dbReference type="SUPFAM" id="SSF46785">
    <property type="entry name" value="Winged helix' DNA-binding domain"/>
    <property type="match status" value="1"/>
</dbReference>
<dbReference type="GO" id="GO:0003677">
    <property type="term" value="F:DNA binding"/>
    <property type="evidence" value="ECO:0007669"/>
    <property type="project" value="UniProtKB-KW"/>
</dbReference>
<keyword evidence="1" id="KW-0805">Transcription regulation</keyword>
<name>A0A250AYV0_9GAMM</name>
<organism evidence="5 6">
    <name type="scientific">Gibbsiella quercinecans</name>
    <dbReference type="NCBI Taxonomy" id="929813"/>
    <lineage>
        <taxon>Bacteria</taxon>
        <taxon>Pseudomonadati</taxon>
        <taxon>Pseudomonadota</taxon>
        <taxon>Gammaproteobacteria</taxon>
        <taxon>Enterobacterales</taxon>
        <taxon>Yersiniaceae</taxon>
        <taxon>Gibbsiella</taxon>
    </lineage>
</organism>
<dbReference type="PANTHER" id="PTHR43537">
    <property type="entry name" value="TRANSCRIPTIONAL REGULATOR, GNTR FAMILY"/>
    <property type="match status" value="1"/>
</dbReference>
<protein>
    <recommendedName>
        <fullName evidence="4">HTH gntR-type domain-containing protein</fullName>
    </recommendedName>
</protein>
<dbReference type="EMBL" id="CP014136">
    <property type="protein sequence ID" value="ATA19087.1"/>
    <property type="molecule type" value="Genomic_DNA"/>
</dbReference>
<dbReference type="Pfam" id="PF00392">
    <property type="entry name" value="GntR"/>
    <property type="match status" value="1"/>
</dbReference>
<evidence type="ECO:0000313" key="6">
    <source>
        <dbReference type="Proteomes" id="UP000217182"/>
    </source>
</evidence>
<dbReference type="SMART" id="SM00895">
    <property type="entry name" value="FCD"/>
    <property type="match status" value="1"/>
</dbReference>
<dbReference type="GO" id="GO:0003700">
    <property type="term" value="F:DNA-binding transcription factor activity"/>
    <property type="evidence" value="ECO:0007669"/>
    <property type="project" value="InterPro"/>
</dbReference>
<sequence>MQPTETPLNELLLAKRGQDLTEATYRRLLNMIQLGRIPTNVPLQERALASALGVSRTPLREAFSRLVGGGFASRIGRGQLMVKEPTLHEYLEILHLRALLEGEAAFMATGNIPQAQVENVIQALQTHLQARDFSAEENHRIDNLVHLTIAAHCGSAQMESLIFDLRIKARTFDQNGSIARFEPGCREHLQLMECIRANDANGARQAMAHHLTQVRASIVARFTSLLPGSITACKN</sequence>
<dbReference type="Proteomes" id="UP000217182">
    <property type="component" value="Chromosome"/>
</dbReference>
<keyword evidence="3" id="KW-0804">Transcription</keyword>
<accession>A0A250AYV0</accession>
<dbReference type="InterPro" id="IPR011711">
    <property type="entry name" value="GntR_C"/>
</dbReference>
<dbReference type="InterPro" id="IPR036390">
    <property type="entry name" value="WH_DNA-bd_sf"/>
</dbReference>
<dbReference type="SUPFAM" id="SSF48008">
    <property type="entry name" value="GntR ligand-binding domain-like"/>
    <property type="match status" value="1"/>
</dbReference>
<evidence type="ECO:0000256" key="3">
    <source>
        <dbReference type="ARBA" id="ARBA00023163"/>
    </source>
</evidence>
<feature type="domain" description="HTH gntR-type" evidence="4">
    <location>
        <begin position="18"/>
        <end position="84"/>
    </location>
</feature>
<dbReference type="InterPro" id="IPR036388">
    <property type="entry name" value="WH-like_DNA-bd_sf"/>
</dbReference>
<proteinExistence type="predicted"/>
<evidence type="ECO:0000259" key="4">
    <source>
        <dbReference type="PROSITE" id="PS50949"/>
    </source>
</evidence>